<feature type="transmembrane region" description="Helical" evidence="1">
    <location>
        <begin position="20"/>
        <end position="41"/>
    </location>
</feature>
<dbReference type="RefSeq" id="XP_009519618.1">
    <property type="nucleotide sequence ID" value="XM_009521323.1"/>
</dbReference>
<accession>G4YUE6</accession>
<evidence type="ECO:0000313" key="3">
    <source>
        <dbReference type="Proteomes" id="UP000002640"/>
    </source>
</evidence>
<evidence type="ECO:0000313" key="2">
    <source>
        <dbReference type="EMBL" id="EGZ24330.1"/>
    </source>
</evidence>
<keyword evidence="1" id="KW-0812">Transmembrane</keyword>
<dbReference type="AlphaFoldDB" id="G4YUE6"/>
<keyword evidence="1" id="KW-1133">Transmembrane helix</keyword>
<feature type="transmembrane region" description="Helical" evidence="1">
    <location>
        <begin position="62"/>
        <end position="88"/>
    </location>
</feature>
<proteinExistence type="predicted"/>
<keyword evidence="1" id="KW-0472">Membrane</keyword>
<keyword evidence="3" id="KW-1185">Reference proteome</keyword>
<sequence length="172" mass="19240">MHAAPQLQSRELYHEMSLMFLLTAIPQLLAALLLLYYACTFSQASSAFVHRMLVDSCLHEGVVGLMLASLLFSAFHLALSVCCCFPAFCPVDPIRCQLSRIVACPESVAYLRHYNLYPRLAHTCATSTMLFALSTIETAHIIKDQHARVRRANFVTFSRHEPVYEASAAVVF</sequence>
<dbReference type="EMBL" id="JH159152">
    <property type="protein sequence ID" value="EGZ24330.1"/>
    <property type="molecule type" value="Genomic_DNA"/>
</dbReference>
<dbReference type="Proteomes" id="UP000002640">
    <property type="component" value="Unassembled WGS sequence"/>
</dbReference>
<organism evidence="2 3">
    <name type="scientific">Phytophthora sojae (strain P6497)</name>
    <name type="common">Soybean stem and root rot agent</name>
    <name type="synonym">Phytophthora megasperma f. sp. glycines</name>
    <dbReference type="NCBI Taxonomy" id="1094619"/>
    <lineage>
        <taxon>Eukaryota</taxon>
        <taxon>Sar</taxon>
        <taxon>Stramenopiles</taxon>
        <taxon>Oomycota</taxon>
        <taxon>Peronosporomycetes</taxon>
        <taxon>Peronosporales</taxon>
        <taxon>Peronosporaceae</taxon>
        <taxon>Phytophthora</taxon>
    </lineage>
</organism>
<name>G4YUE6_PHYSP</name>
<evidence type="ECO:0000256" key="1">
    <source>
        <dbReference type="SAM" id="Phobius"/>
    </source>
</evidence>
<dbReference type="InParanoid" id="G4YUE6"/>
<protein>
    <submittedName>
        <fullName evidence="2">Uncharacterized protein</fullName>
    </submittedName>
</protein>
<dbReference type="GeneID" id="20655041"/>
<dbReference type="OMA" id="HKANFIT"/>
<dbReference type="KEGG" id="psoj:PHYSODRAFT_478735"/>
<reference evidence="2 3" key="1">
    <citation type="journal article" date="2006" name="Science">
        <title>Phytophthora genome sequences uncover evolutionary origins and mechanisms of pathogenesis.</title>
        <authorList>
            <person name="Tyler B.M."/>
            <person name="Tripathy S."/>
            <person name="Zhang X."/>
            <person name="Dehal P."/>
            <person name="Jiang R.H."/>
            <person name="Aerts A."/>
            <person name="Arredondo F.D."/>
            <person name="Baxter L."/>
            <person name="Bensasson D."/>
            <person name="Beynon J.L."/>
            <person name="Chapman J."/>
            <person name="Damasceno C.M."/>
            <person name="Dorrance A.E."/>
            <person name="Dou D."/>
            <person name="Dickerman A.W."/>
            <person name="Dubchak I.L."/>
            <person name="Garbelotto M."/>
            <person name="Gijzen M."/>
            <person name="Gordon S.G."/>
            <person name="Govers F."/>
            <person name="Grunwald N.J."/>
            <person name="Huang W."/>
            <person name="Ivors K.L."/>
            <person name="Jones R.W."/>
            <person name="Kamoun S."/>
            <person name="Krampis K."/>
            <person name="Lamour K.H."/>
            <person name="Lee M.K."/>
            <person name="McDonald W.H."/>
            <person name="Medina M."/>
            <person name="Meijer H.J."/>
            <person name="Nordberg E.K."/>
            <person name="Maclean D.J."/>
            <person name="Ospina-Giraldo M.D."/>
            <person name="Morris P.F."/>
            <person name="Phuntumart V."/>
            <person name="Putnam N.H."/>
            <person name="Rash S."/>
            <person name="Rose J.K."/>
            <person name="Sakihama Y."/>
            <person name="Salamov A.A."/>
            <person name="Savidor A."/>
            <person name="Scheuring C.F."/>
            <person name="Smith B.M."/>
            <person name="Sobral B.W."/>
            <person name="Terry A."/>
            <person name="Torto-Alalibo T.A."/>
            <person name="Win J."/>
            <person name="Xu Z."/>
            <person name="Zhang H."/>
            <person name="Grigoriev I.V."/>
            <person name="Rokhsar D.S."/>
            <person name="Boore J.L."/>
        </authorList>
    </citation>
    <scope>NUCLEOTIDE SEQUENCE [LARGE SCALE GENOMIC DNA]</scope>
    <source>
        <strain evidence="2 3">P6497</strain>
    </source>
</reference>
<gene>
    <name evidence="2" type="ORF">PHYSODRAFT_478735</name>
</gene>